<keyword evidence="7 11" id="KW-0812">Transmembrane</keyword>
<accession>A0A3Q8X2B7</accession>
<keyword evidence="5" id="KW-0813">Transport</keyword>
<evidence type="ECO:0000256" key="11">
    <source>
        <dbReference type="SAM" id="Phobius"/>
    </source>
</evidence>
<dbReference type="OrthoDB" id="384327at2"/>
<organism evidence="13 14">
    <name type="scientific">Paenibacillus albus</name>
    <dbReference type="NCBI Taxonomy" id="2495582"/>
    <lineage>
        <taxon>Bacteria</taxon>
        <taxon>Bacillati</taxon>
        <taxon>Bacillota</taxon>
        <taxon>Bacilli</taxon>
        <taxon>Bacillales</taxon>
        <taxon>Paenibacillaceae</taxon>
        <taxon>Paenibacillus</taxon>
    </lineage>
</organism>
<evidence type="ECO:0000313" key="13">
    <source>
        <dbReference type="EMBL" id="AZN38832.1"/>
    </source>
</evidence>
<keyword evidence="6" id="KW-1003">Cell membrane</keyword>
<proteinExistence type="inferred from homology"/>
<dbReference type="PANTHER" id="PTHR43738:SF1">
    <property type="entry name" value="HEMIN TRANSPORT SYSTEM PERMEASE PROTEIN HRTB-RELATED"/>
    <property type="match status" value="1"/>
</dbReference>
<feature type="domain" description="ABC3 transporter permease C-terminal" evidence="12">
    <location>
        <begin position="255"/>
        <end position="365"/>
    </location>
</feature>
<comment type="similarity">
    <text evidence="2">Belongs to the ABC-4 integral membrane protein family. HrtB subfamily.</text>
</comment>
<evidence type="ECO:0000256" key="5">
    <source>
        <dbReference type="ARBA" id="ARBA00022448"/>
    </source>
</evidence>
<comment type="function">
    <text evidence="10">Part of the ABC transporter complex hrt involved in hemin import. Responsible for the translocation of the substrate across the membrane.</text>
</comment>
<gene>
    <name evidence="13" type="ORF">EJC50_03455</name>
</gene>
<dbReference type="InterPro" id="IPR051125">
    <property type="entry name" value="ABC-4/HrtB_transporter"/>
</dbReference>
<dbReference type="Proteomes" id="UP000272528">
    <property type="component" value="Chromosome"/>
</dbReference>
<keyword evidence="8 11" id="KW-1133">Transmembrane helix</keyword>
<name>A0A3Q8X2B7_9BACL</name>
<dbReference type="AlphaFoldDB" id="A0A3Q8X2B7"/>
<dbReference type="PANTHER" id="PTHR43738">
    <property type="entry name" value="ABC TRANSPORTER, MEMBRANE PROTEIN"/>
    <property type="match status" value="1"/>
</dbReference>
<dbReference type="InterPro" id="IPR003838">
    <property type="entry name" value="ABC3_permease_C"/>
</dbReference>
<evidence type="ECO:0000256" key="6">
    <source>
        <dbReference type="ARBA" id="ARBA00022475"/>
    </source>
</evidence>
<sequence length="375" mass="40593">MYLAIREMRFAKVRYSLIAIIMLLVTFLVLFVTGLARGLAYDNAASIQNMDATHFIMEKDSNHRFTRSQLNEHDWIQAGSIAGQENVQPLGVKMTTMMADGTTGKLDVTLLGMNPAGWLMPKVTEGEPITPGGTGSVLVDGKLKDAGIGLGTVLVDQASGLKWTVRGFVSHESYSHSPAVFLNEHDWRQLQSETAARTEIGESGDGTIYNAIAVKANEHQVEQLAAALPDSEIVTKSQAVQAIPGYKEEQGSLWMMIIFLFLISSFVLAVFFYVITIQKSSQFGILKAIGTRTAYLVRSVALQVLLLSTGSLMISMLLIQGIKALLPGGMPFLLQASTLTFTSGAFIVMSLVGSLLSVWKVTRIDAVDAIGRSAA</sequence>
<evidence type="ECO:0000259" key="12">
    <source>
        <dbReference type="Pfam" id="PF02687"/>
    </source>
</evidence>
<keyword evidence="14" id="KW-1185">Reference proteome</keyword>
<dbReference type="KEGG" id="palb:EJC50_03455"/>
<evidence type="ECO:0000256" key="2">
    <source>
        <dbReference type="ARBA" id="ARBA00008697"/>
    </source>
</evidence>
<keyword evidence="9 11" id="KW-0472">Membrane</keyword>
<evidence type="ECO:0000313" key="14">
    <source>
        <dbReference type="Proteomes" id="UP000272528"/>
    </source>
</evidence>
<evidence type="ECO:0000256" key="3">
    <source>
        <dbReference type="ARBA" id="ARBA00011131"/>
    </source>
</evidence>
<comment type="subunit">
    <text evidence="3">The complex is composed of two ATP-binding proteins (HrtA), two transmembrane proteins (HrtB) and a solute-binding protein.</text>
</comment>
<reference evidence="14" key="1">
    <citation type="submission" date="2018-12" db="EMBL/GenBank/DDBJ databases">
        <title>Genome sequence of Peanibacillus sp.</title>
        <authorList>
            <person name="Subramani G."/>
            <person name="Srinivasan S."/>
            <person name="Kim M.K."/>
        </authorList>
    </citation>
    <scope>NUCLEOTIDE SEQUENCE [LARGE SCALE GENOMIC DNA]</scope>
    <source>
        <strain evidence="14">18JY67-1</strain>
    </source>
</reference>
<evidence type="ECO:0000256" key="1">
    <source>
        <dbReference type="ARBA" id="ARBA00004651"/>
    </source>
</evidence>
<comment type="subcellular location">
    <subcellularLocation>
        <location evidence="1">Cell membrane</location>
        <topology evidence="1">Multi-pass membrane protein</topology>
    </subcellularLocation>
</comment>
<evidence type="ECO:0000256" key="7">
    <source>
        <dbReference type="ARBA" id="ARBA00022692"/>
    </source>
</evidence>
<evidence type="ECO:0000256" key="4">
    <source>
        <dbReference type="ARBA" id="ARBA00016962"/>
    </source>
</evidence>
<feature type="transmembrane region" description="Helical" evidence="11">
    <location>
        <begin position="295"/>
        <end position="319"/>
    </location>
</feature>
<evidence type="ECO:0000256" key="9">
    <source>
        <dbReference type="ARBA" id="ARBA00023136"/>
    </source>
</evidence>
<dbReference type="Pfam" id="PF02687">
    <property type="entry name" value="FtsX"/>
    <property type="match status" value="1"/>
</dbReference>
<feature type="transmembrane region" description="Helical" evidence="11">
    <location>
        <begin position="253"/>
        <end position="275"/>
    </location>
</feature>
<protein>
    <recommendedName>
        <fullName evidence="4">Putative hemin transport system permease protein HrtB</fullName>
    </recommendedName>
</protein>
<dbReference type="RefSeq" id="WP_126012398.1">
    <property type="nucleotide sequence ID" value="NZ_CP034437.1"/>
</dbReference>
<dbReference type="GO" id="GO:0005886">
    <property type="term" value="C:plasma membrane"/>
    <property type="evidence" value="ECO:0007669"/>
    <property type="project" value="UniProtKB-SubCell"/>
</dbReference>
<feature type="transmembrane region" description="Helical" evidence="11">
    <location>
        <begin position="339"/>
        <end position="359"/>
    </location>
</feature>
<evidence type="ECO:0000256" key="8">
    <source>
        <dbReference type="ARBA" id="ARBA00022989"/>
    </source>
</evidence>
<evidence type="ECO:0000256" key="10">
    <source>
        <dbReference type="ARBA" id="ARBA00024973"/>
    </source>
</evidence>
<dbReference type="EMBL" id="CP034437">
    <property type="protein sequence ID" value="AZN38832.1"/>
    <property type="molecule type" value="Genomic_DNA"/>
</dbReference>